<dbReference type="AlphaFoldDB" id="A0A7W4J5I8"/>
<dbReference type="Proteomes" id="UP000561066">
    <property type="component" value="Unassembled WGS sequence"/>
</dbReference>
<dbReference type="EMBL" id="JABEQH010000004">
    <property type="protein sequence ID" value="MBB2175011.1"/>
    <property type="molecule type" value="Genomic_DNA"/>
</dbReference>
<evidence type="ECO:0000313" key="3">
    <source>
        <dbReference type="EMBL" id="MBB2175011.1"/>
    </source>
</evidence>
<evidence type="ECO:0000259" key="1">
    <source>
        <dbReference type="Pfam" id="PF00534"/>
    </source>
</evidence>
<name>A0A7W4J5I8_9PROT</name>
<keyword evidence="4" id="KW-1185">Reference proteome</keyword>
<sequence length="394" mass="42705">MLQKTSAVTDCPTVGIYRTEILPLSETFVRDQSLALQRWKPVMIGERLVDRLPLDGLAARTRYVGPATLPQRARSLVARTLDLAPPGLTRIAHHVQPSLIHAHFGFDGVEAWHLARSLSVPLLVTLHGADITTHMDWFAAGRSGRRWKAYPRRLERLASRPEVSFVAVSDHIRDAAIAVGLPPDRVHIRHIGINPGRFTPQDPSPGRRPPLILFLGRLVEKKGCRFLIEAFGRIGQILPAARLVVAGDGPERPLLEAQAATMGNVVFTGAVSRDRVQALMGQARVFCLPSITATSGDAEGLPLVLLEAQASGVPVVTSARGGVTEGMIDGRTGYAFAEGDVDALADRLLAVLTDDALADRLGAAGSRFVRQQHDIRTCTDALEDLYDRLAGTRP</sequence>
<dbReference type="SUPFAM" id="SSF53756">
    <property type="entry name" value="UDP-Glycosyltransferase/glycogen phosphorylase"/>
    <property type="match status" value="1"/>
</dbReference>
<dbReference type="CDD" id="cd05844">
    <property type="entry name" value="GT4-like"/>
    <property type="match status" value="1"/>
</dbReference>
<dbReference type="Pfam" id="PF13439">
    <property type="entry name" value="Glyco_transf_4"/>
    <property type="match status" value="1"/>
</dbReference>
<dbReference type="Gene3D" id="3.40.50.2000">
    <property type="entry name" value="Glycogen Phosphorylase B"/>
    <property type="match status" value="2"/>
</dbReference>
<dbReference type="InterPro" id="IPR001296">
    <property type="entry name" value="Glyco_trans_1"/>
</dbReference>
<protein>
    <submittedName>
        <fullName evidence="3">Glycosyltransferase</fullName>
    </submittedName>
</protein>
<keyword evidence="3" id="KW-0808">Transferase</keyword>
<accession>A0A7W4J5I8</accession>
<evidence type="ECO:0000313" key="4">
    <source>
        <dbReference type="Proteomes" id="UP000561066"/>
    </source>
</evidence>
<dbReference type="PANTHER" id="PTHR45947">
    <property type="entry name" value="SULFOQUINOVOSYL TRANSFERASE SQD2"/>
    <property type="match status" value="1"/>
</dbReference>
<dbReference type="GO" id="GO:0016757">
    <property type="term" value="F:glycosyltransferase activity"/>
    <property type="evidence" value="ECO:0007669"/>
    <property type="project" value="InterPro"/>
</dbReference>
<dbReference type="InterPro" id="IPR028098">
    <property type="entry name" value="Glyco_trans_4-like_N"/>
</dbReference>
<dbReference type="PANTHER" id="PTHR45947:SF14">
    <property type="entry name" value="SLL1723 PROTEIN"/>
    <property type="match status" value="1"/>
</dbReference>
<comment type="caution">
    <text evidence="3">The sequence shown here is derived from an EMBL/GenBank/DDBJ whole genome shotgun (WGS) entry which is preliminary data.</text>
</comment>
<organism evidence="3 4">
    <name type="scientific">Gluconacetobacter johannae</name>
    <dbReference type="NCBI Taxonomy" id="112140"/>
    <lineage>
        <taxon>Bacteria</taxon>
        <taxon>Pseudomonadati</taxon>
        <taxon>Pseudomonadota</taxon>
        <taxon>Alphaproteobacteria</taxon>
        <taxon>Acetobacterales</taxon>
        <taxon>Acetobacteraceae</taxon>
        <taxon>Gluconacetobacter</taxon>
    </lineage>
</organism>
<feature type="domain" description="Glycosyltransferase subfamily 4-like N-terminal" evidence="2">
    <location>
        <begin position="83"/>
        <end position="196"/>
    </location>
</feature>
<evidence type="ECO:0000259" key="2">
    <source>
        <dbReference type="Pfam" id="PF13439"/>
    </source>
</evidence>
<reference evidence="3 4" key="1">
    <citation type="submission" date="2020-04" db="EMBL/GenBank/DDBJ databases">
        <title>Description of novel Gluconacetobacter.</title>
        <authorList>
            <person name="Sombolestani A."/>
        </authorList>
    </citation>
    <scope>NUCLEOTIDE SEQUENCE [LARGE SCALE GENOMIC DNA]</scope>
    <source>
        <strain evidence="3 4">LMG 21312</strain>
    </source>
</reference>
<dbReference type="RefSeq" id="WP_182941412.1">
    <property type="nucleotide sequence ID" value="NZ_JABEQH010000004.1"/>
</dbReference>
<feature type="domain" description="Glycosyl transferase family 1" evidence="1">
    <location>
        <begin position="208"/>
        <end position="365"/>
    </location>
</feature>
<gene>
    <name evidence="3" type="ORF">HLH21_03605</name>
</gene>
<proteinExistence type="predicted"/>
<dbReference type="InterPro" id="IPR050194">
    <property type="entry name" value="Glycosyltransferase_grp1"/>
</dbReference>
<dbReference type="Pfam" id="PF00534">
    <property type="entry name" value="Glycos_transf_1"/>
    <property type="match status" value="1"/>
</dbReference>